<keyword evidence="2" id="KW-1185">Reference proteome</keyword>
<accession>A0AC60NTV3</accession>
<protein>
    <submittedName>
        <fullName evidence="1">Uncharacterized protein</fullName>
    </submittedName>
</protein>
<comment type="caution">
    <text evidence="1">The sequence shown here is derived from an EMBL/GenBank/DDBJ whole genome shotgun (WGS) entry which is preliminary data.</text>
</comment>
<evidence type="ECO:0000313" key="1">
    <source>
        <dbReference type="EMBL" id="KAG0410537.1"/>
    </source>
</evidence>
<sequence>MIEQTKDMWRPGRHVGHGASCAMPNVLARPPWSGATDPVDFNFLTLYRVGALHVRRMQKPDLRERNLLRMRTRDNSADSVKKRTVGVFVIFPLASSSTECSRVAMTTAAMEQTQLLPWQPSHWVGLDADMEHSIQLEDGSGHSPGRRRVLYQQTRFANRQQPPPPPPHHHHHHHHHHHQQSHQPQRRRHPQQISINGGSPAVEAPPTRKPVPSPPVPSAVVTLLSPGGLVATEARVAVSPSPVALDSALPSDSDHTLDQHSSEEELEVINNRAGSAEKRKWSQANQRRVRDARASLRRSRSDGAGGDTSSEDEDDLVTTGVDDVRAGGGVTGDDDDDEEDDDDVEVRDLTWSRGGAAVVLNGACAAATTNGSLANGVHRGRGGAVTAPTTPGGGGGGHTTSSHRCIVVPPTPVEFRASPPLHVHRPYNGSPPPKVFHAAAASGGGGLTSSLGSSVSSGGTSAHIPAFEVCAVSPRKRHRQDRGGGTAFGVFSLVDGGPVQRPCLDFEKMQQDRMRCSGAGPKRSQEA</sequence>
<reference evidence="1 2" key="1">
    <citation type="journal article" date="2020" name="Cell">
        <title>Large-Scale Comparative Analyses of Tick Genomes Elucidate Their Genetic Diversity and Vector Capacities.</title>
        <authorList>
            <consortium name="Tick Genome and Microbiome Consortium (TIGMIC)"/>
            <person name="Jia N."/>
            <person name="Wang J."/>
            <person name="Shi W."/>
            <person name="Du L."/>
            <person name="Sun Y."/>
            <person name="Zhan W."/>
            <person name="Jiang J.F."/>
            <person name="Wang Q."/>
            <person name="Zhang B."/>
            <person name="Ji P."/>
            <person name="Bell-Sakyi L."/>
            <person name="Cui X.M."/>
            <person name="Yuan T.T."/>
            <person name="Jiang B.G."/>
            <person name="Yang W.F."/>
            <person name="Lam T.T."/>
            <person name="Chang Q.C."/>
            <person name="Ding S.J."/>
            <person name="Wang X.J."/>
            <person name="Zhu J.G."/>
            <person name="Ruan X.D."/>
            <person name="Zhao L."/>
            <person name="Wei J.T."/>
            <person name="Ye R.Z."/>
            <person name="Que T.C."/>
            <person name="Du C.H."/>
            <person name="Zhou Y.H."/>
            <person name="Cheng J.X."/>
            <person name="Dai P.F."/>
            <person name="Guo W.B."/>
            <person name="Han X.H."/>
            <person name="Huang E.J."/>
            <person name="Li L.F."/>
            <person name="Wei W."/>
            <person name="Gao Y.C."/>
            <person name="Liu J.Z."/>
            <person name="Shao H.Z."/>
            <person name="Wang X."/>
            <person name="Wang C.C."/>
            <person name="Yang T.C."/>
            <person name="Huo Q.B."/>
            <person name="Li W."/>
            <person name="Chen H.Y."/>
            <person name="Chen S.E."/>
            <person name="Zhou L.G."/>
            <person name="Ni X.B."/>
            <person name="Tian J.H."/>
            <person name="Sheng Y."/>
            <person name="Liu T."/>
            <person name="Pan Y.S."/>
            <person name="Xia L.Y."/>
            <person name="Li J."/>
            <person name="Zhao F."/>
            <person name="Cao W.C."/>
        </authorList>
    </citation>
    <scope>NUCLEOTIDE SEQUENCE [LARGE SCALE GENOMIC DNA]</scope>
    <source>
        <strain evidence="1">Iper-2018</strain>
    </source>
</reference>
<name>A0AC60NTV3_IXOPE</name>
<organism evidence="1 2">
    <name type="scientific">Ixodes persulcatus</name>
    <name type="common">Taiga tick</name>
    <dbReference type="NCBI Taxonomy" id="34615"/>
    <lineage>
        <taxon>Eukaryota</taxon>
        <taxon>Metazoa</taxon>
        <taxon>Ecdysozoa</taxon>
        <taxon>Arthropoda</taxon>
        <taxon>Chelicerata</taxon>
        <taxon>Arachnida</taxon>
        <taxon>Acari</taxon>
        <taxon>Parasitiformes</taxon>
        <taxon>Ixodida</taxon>
        <taxon>Ixodoidea</taxon>
        <taxon>Ixodidae</taxon>
        <taxon>Ixodinae</taxon>
        <taxon>Ixodes</taxon>
    </lineage>
</organism>
<gene>
    <name evidence="1" type="ORF">HPB47_012343</name>
</gene>
<dbReference type="EMBL" id="JABSTQ010011515">
    <property type="protein sequence ID" value="KAG0410537.1"/>
    <property type="molecule type" value="Genomic_DNA"/>
</dbReference>
<dbReference type="Proteomes" id="UP000805193">
    <property type="component" value="Unassembled WGS sequence"/>
</dbReference>
<evidence type="ECO:0000313" key="2">
    <source>
        <dbReference type="Proteomes" id="UP000805193"/>
    </source>
</evidence>
<proteinExistence type="predicted"/>